<protein>
    <submittedName>
        <fullName evidence="6">CSMD1-like protein</fullName>
    </submittedName>
</protein>
<dbReference type="Pfam" id="PF00084">
    <property type="entry name" value="Sushi"/>
    <property type="match status" value="2"/>
</dbReference>
<dbReference type="EMBL" id="CP111014">
    <property type="protein sequence ID" value="WAQ98148.1"/>
    <property type="molecule type" value="Genomic_DNA"/>
</dbReference>
<dbReference type="InterPro" id="IPR051277">
    <property type="entry name" value="SEZ6_CSMD_C4BPB_Regulators"/>
</dbReference>
<evidence type="ECO:0000256" key="2">
    <source>
        <dbReference type="ARBA" id="ARBA00022737"/>
    </source>
</evidence>
<dbReference type="InterPro" id="IPR035976">
    <property type="entry name" value="Sushi/SCR/CCP_sf"/>
</dbReference>
<dbReference type="PANTHER" id="PTHR45656">
    <property type="entry name" value="PROTEIN CBR-CLEC-78"/>
    <property type="match status" value="1"/>
</dbReference>
<evidence type="ECO:0000259" key="5">
    <source>
        <dbReference type="PROSITE" id="PS50923"/>
    </source>
</evidence>
<feature type="domain" description="Sushi" evidence="5">
    <location>
        <begin position="88"/>
        <end position="144"/>
    </location>
</feature>
<name>A0ABY7DLU1_MYAAR</name>
<keyword evidence="7" id="KW-1185">Reference proteome</keyword>
<organism evidence="6 7">
    <name type="scientific">Mya arenaria</name>
    <name type="common">Soft-shell clam</name>
    <dbReference type="NCBI Taxonomy" id="6604"/>
    <lineage>
        <taxon>Eukaryota</taxon>
        <taxon>Metazoa</taxon>
        <taxon>Spiralia</taxon>
        <taxon>Lophotrochozoa</taxon>
        <taxon>Mollusca</taxon>
        <taxon>Bivalvia</taxon>
        <taxon>Autobranchia</taxon>
        <taxon>Heteroconchia</taxon>
        <taxon>Euheterodonta</taxon>
        <taxon>Imparidentia</taxon>
        <taxon>Neoheterodontei</taxon>
        <taxon>Myida</taxon>
        <taxon>Myoidea</taxon>
        <taxon>Myidae</taxon>
        <taxon>Mya</taxon>
    </lineage>
</organism>
<evidence type="ECO:0000313" key="7">
    <source>
        <dbReference type="Proteomes" id="UP001164746"/>
    </source>
</evidence>
<keyword evidence="4" id="KW-0768">Sushi</keyword>
<dbReference type="PROSITE" id="PS50923">
    <property type="entry name" value="SUSHI"/>
    <property type="match status" value="1"/>
</dbReference>
<comment type="caution">
    <text evidence="4">Lacks conserved residue(s) required for the propagation of feature annotation.</text>
</comment>
<evidence type="ECO:0000313" key="6">
    <source>
        <dbReference type="EMBL" id="WAQ98148.1"/>
    </source>
</evidence>
<keyword evidence="2" id="KW-0677">Repeat</keyword>
<dbReference type="SMART" id="SM00032">
    <property type="entry name" value="CCP"/>
    <property type="match status" value="2"/>
</dbReference>
<evidence type="ECO:0000256" key="3">
    <source>
        <dbReference type="ARBA" id="ARBA00023157"/>
    </source>
</evidence>
<keyword evidence="3" id="KW-1015">Disulfide bond</keyword>
<dbReference type="SUPFAM" id="SSF57535">
    <property type="entry name" value="Complement control module/SCR domain"/>
    <property type="match status" value="2"/>
</dbReference>
<accession>A0ABY7DLU1</accession>
<dbReference type="Proteomes" id="UP001164746">
    <property type="component" value="Chromosome 3"/>
</dbReference>
<dbReference type="Gene3D" id="2.10.70.10">
    <property type="entry name" value="Complement Module, domain 1"/>
    <property type="match status" value="2"/>
</dbReference>
<reference evidence="6" key="1">
    <citation type="submission" date="2022-11" db="EMBL/GenBank/DDBJ databases">
        <title>Centuries of genome instability and evolution in soft-shell clam transmissible cancer (bioRxiv).</title>
        <authorList>
            <person name="Hart S.F.M."/>
            <person name="Yonemitsu M.A."/>
            <person name="Giersch R.M."/>
            <person name="Beal B.F."/>
            <person name="Arriagada G."/>
            <person name="Davis B.W."/>
            <person name="Ostrander E.A."/>
            <person name="Goff S.P."/>
            <person name="Metzger M.J."/>
        </authorList>
    </citation>
    <scope>NUCLEOTIDE SEQUENCE</scope>
    <source>
        <strain evidence="6">MELC-2E11</strain>
        <tissue evidence="6">Siphon/mantle</tissue>
    </source>
</reference>
<dbReference type="CDD" id="cd00033">
    <property type="entry name" value="CCP"/>
    <property type="match status" value="2"/>
</dbReference>
<sequence>MCLPVNTKKSPKQHKNKTAEDIIVAILELEDYLNLCPSLLELDAGFVAYNSDGVVTRATFSCVDGYHLNTNEIIECASGVWQDQAPTCVCEAQSIPEHGNMTLSEDLMVATFTCDLGYILVGSSNSVCQSDGTGWNNVPPSCKLCADIPAIESGSGLLSTDGLQTTVTFQFLLVALIQHNVG</sequence>
<gene>
    <name evidence="6" type="ORF">MAR_022521</name>
</gene>
<dbReference type="InterPro" id="IPR000436">
    <property type="entry name" value="Sushi_SCR_CCP_dom"/>
</dbReference>
<dbReference type="PANTHER" id="PTHR45656:SF4">
    <property type="entry name" value="PROTEIN CBR-CLEC-78"/>
    <property type="match status" value="1"/>
</dbReference>
<evidence type="ECO:0000256" key="1">
    <source>
        <dbReference type="ARBA" id="ARBA00022729"/>
    </source>
</evidence>
<proteinExistence type="predicted"/>
<keyword evidence="1" id="KW-0732">Signal</keyword>
<evidence type="ECO:0000256" key="4">
    <source>
        <dbReference type="PROSITE-ProRule" id="PRU00302"/>
    </source>
</evidence>